<reference evidence="3" key="1">
    <citation type="submission" date="2023-03" db="EMBL/GenBank/DDBJ databases">
        <authorList>
            <person name="Steffen K."/>
            <person name="Cardenas P."/>
        </authorList>
    </citation>
    <scope>NUCLEOTIDE SEQUENCE</scope>
</reference>
<gene>
    <name evidence="3" type="ORF">GBAR_LOCUS16116</name>
</gene>
<protein>
    <recommendedName>
        <fullName evidence="2">NIPSNAP domain-containing protein</fullName>
    </recommendedName>
</protein>
<dbReference type="PANTHER" id="PTHR21017">
    <property type="entry name" value="NIPSNAP-RELATED"/>
    <property type="match status" value="1"/>
</dbReference>
<dbReference type="GO" id="GO:0005739">
    <property type="term" value="C:mitochondrion"/>
    <property type="evidence" value="ECO:0007669"/>
    <property type="project" value="TreeGrafter"/>
</dbReference>
<feature type="domain" description="NIPSNAP" evidence="2">
    <location>
        <begin position="3"/>
        <end position="105"/>
    </location>
</feature>
<dbReference type="PANTHER" id="PTHR21017:SF17">
    <property type="entry name" value="PROTEIN NIPSNAP"/>
    <property type="match status" value="1"/>
</dbReference>
<proteinExistence type="inferred from homology"/>
<sequence length="219" mass="25092">MLYELRIYDAVAGRLPDISGRFANHTCTLFRKHGVKYLGFWTDEIGQSNRLTYINVFDSMADRESRWAKFGGDPDWLEVRKQTEANGPLVDAVTNRFLRLTPYSPEPKVSTAVQELRIYEAMPGRLPDVHNRFANHTIGLFEKHGIENIGYWSEDVGVNNVLVYMLGYPSLGDREKSWRSFQADPEWSKARAASEVDGPIVRVSRHSIMRPTDYAFTSD</sequence>
<dbReference type="Proteomes" id="UP001174909">
    <property type="component" value="Unassembled WGS sequence"/>
</dbReference>
<dbReference type="GO" id="GO:0000423">
    <property type="term" value="P:mitophagy"/>
    <property type="evidence" value="ECO:0007669"/>
    <property type="project" value="UniProtKB-ARBA"/>
</dbReference>
<dbReference type="InterPro" id="IPR012577">
    <property type="entry name" value="NIPSNAP"/>
</dbReference>
<evidence type="ECO:0000259" key="2">
    <source>
        <dbReference type="Pfam" id="PF07978"/>
    </source>
</evidence>
<organism evidence="3 4">
    <name type="scientific">Geodia barretti</name>
    <name type="common">Barrett's horny sponge</name>
    <dbReference type="NCBI Taxonomy" id="519541"/>
    <lineage>
        <taxon>Eukaryota</taxon>
        <taxon>Metazoa</taxon>
        <taxon>Porifera</taxon>
        <taxon>Demospongiae</taxon>
        <taxon>Heteroscleromorpha</taxon>
        <taxon>Tetractinellida</taxon>
        <taxon>Astrophorina</taxon>
        <taxon>Geodiidae</taxon>
        <taxon>Geodia</taxon>
    </lineage>
</organism>
<dbReference type="InterPro" id="IPR011008">
    <property type="entry name" value="Dimeric_a/b-barrel"/>
</dbReference>
<comment type="similarity">
    <text evidence="1">Belongs to the NipSnap family.</text>
</comment>
<name>A0AA35WVK5_GEOBA</name>
<dbReference type="SUPFAM" id="SSF54909">
    <property type="entry name" value="Dimeric alpha+beta barrel"/>
    <property type="match status" value="2"/>
</dbReference>
<dbReference type="Gene3D" id="3.30.70.100">
    <property type="match status" value="2"/>
</dbReference>
<dbReference type="EMBL" id="CASHTH010002320">
    <property type="protein sequence ID" value="CAI8028240.1"/>
    <property type="molecule type" value="Genomic_DNA"/>
</dbReference>
<keyword evidence="4" id="KW-1185">Reference proteome</keyword>
<dbReference type="AlphaFoldDB" id="A0AA35WVK5"/>
<dbReference type="InterPro" id="IPR051557">
    <property type="entry name" value="NipSnap_domain"/>
</dbReference>
<accession>A0AA35WVK5</accession>
<feature type="domain" description="NIPSNAP" evidence="2">
    <location>
        <begin position="115"/>
        <end position="214"/>
    </location>
</feature>
<comment type="caution">
    <text evidence="3">The sequence shown here is derived from an EMBL/GenBank/DDBJ whole genome shotgun (WGS) entry which is preliminary data.</text>
</comment>
<evidence type="ECO:0000313" key="4">
    <source>
        <dbReference type="Proteomes" id="UP001174909"/>
    </source>
</evidence>
<dbReference type="Pfam" id="PF07978">
    <property type="entry name" value="NIPSNAP"/>
    <property type="match status" value="2"/>
</dbReference>
<evidence type="ECO:0000256" key="1">
    <source>
        <dbReference type="ARBA" id="ARBA00005291"/>
    </source>
</evidence>
<evidence type="ECO:0000313" key="3">
    <source>
        <dbReference type="EMBL" id="CAI8028240.1"/>
    </source>
</evidence>